<dbReference type="EMBL" id="FNTI01000001">
    <property type="protein sequence ID" value="SEC61417.1"/>
    <property type="molecule type" value="Genomic_DNA"/>
</dbReference>
<evidence type="ECO:0000313" key="2">
    <source>
        <dbReference type="EMBL" id="SEC61417.1"/>
    </source>
</evidence>
<evidence type="ECO:0000256" key="1">
    <source>
        <dbReference type="SAM" id="Phobius"/>
    </source>
</evidence>
<evidence type="ECO:0000313" key="3">
    <source>
        <dbReference type="Proteomes" id="UP000183208"/>
    </source>
</evidence>
<feature type="transmembrane region" description="Helical" evidence="1">
    <location>
        <begin position="31"/>
        <end position="51"/>
    </location>
</feature>
<keyword evidence="1" id="KW-0472">Membrane</keyword>
<protein>
    <submittedName>
        <fullName evidence="2">Uncharacterized protein</fullName>
    </submittedName>
</protein>
<reference evidence="2 3" key="1">
    <citation type="submission" date="2016-10" db="EMBL/GenBank/DDBJ databases">
        <authorList>
            <person name="de Groot N.N."/>
        </authorList>
    </citation>
    <scope>NUCLEOTIDE SEQUENCE [LARGE SCALE GENOMIC DNA]</scope>
    <source>
        <strain evidence="2 3">GAS522</strain>
    </source>
</reference>
<sequence length="116" mass="12073">MAEEDDPTDEISQLEARLEALAERAERCRKIIMVSKTAIAAGALLLLVMMLGLFGSGATAALGSIAAVLGGIVSLGSNTSTLQQTTAAINAAEAHRSELIGRIDLRLVSDGPRKLN</sequence>
<dbReference type="RefSeq" id="WP_074831109.1">
    <property type="nucleotide sequence ID" value="NZ_FNTI01000001.1"/>
</dbReference>
<dbReference type="Gene3D" id="1.20.1170.10">
    <property type="match status" value="1"/>
</dbReference>
<organism evidence="2 3">
    <name type="scientific">Bradyrhizobium lablabi</name>
    <dbReference type="NCBI Taxonomy" id="722472"/>
    <lineage>
        <taxon>Bacteria</taxon>
        <taxon>Pseudomonadati</taxon>
        <taxon>Pseudomonadota</taxon>
        <taxon>Alphaproteobacteria</taxon>
        <taxon>Hyphomicrobiales</taxon>
        <taxon>Nitrobacteraceae</taxon>
        <taxon>Bradyrhizobium</taxon>
    </lineage>
</organism>
<proteinExistence type="predicted"/>
<gene>
    <name evidence="2" type="ORF">SAMN05444171_1855</name>
</gene>
<keyword evidence="1" id="KW-1133">Transmembrane helix</keyword>
<dbReference type="OrthoDB" id="8255940at2"/>
<accession>A0A1M6V9N5</accession>
<keyword evidence="1" id="KW-0812">Transmembrane</keyword>
<dbReference type="AlphaFoldDB" id="A0A1M6V9N5"/>
<name>A0A1M6V9N5_9BRAD</name>
<feature type="transmembrane region" description="Helical" evidence="1">
    <location>
        <begin position="57"/>
        <end position="76"/>
    </location>
</feature>
<dbReference type="Proteomes" id="UP000183208">
    <property type="component" value="Unassembled WGS sequence"/>
</dbReference>